<keyword evidence="3" id="KW-1185">Reference proteome</keyword>
<sequence>MAAAPVAVRRMKTKVRSRRNQRQHCSEIANMVFVRLPSPNPAALSSPFVHIHCSCEVDGASSAAAGAVGRKR</sequence>
<dbReference type="AlphaFoldDB" id="A0AAQ3QQB2"/>
<organism evidence="2 3">
    <name type="scientific">Canna indica</name>
    <name type="common">Indian-shot</name>
    <dbReference type="NCBI Taxonomy" id="4628"/>
    <lineage>
        <taxon>Eukaryota</taxon>
        <taxon>Viridiplantae</taxon>
        <taxon>Streptophyta</taxon>
        <taxon>Embryophyta</taxon>
        <taxon>Tracheophyta</taxon>
        <taxon>Spermatophyta</taxon>
        <taxon>Magnoliopsida</taxon>
        <taxon>Liliopsida</taxon>
        <taxon>Zingiberales</taxon>
        <taxon>Cannaceae</taxon>
        <taxon>Canna</taxon>
    </lineage>
</organism>
<evidence type="ECO:0000313" key="2">
    <source>
        <dbReference type="EMBL" id="WOL19679.1"/>
    </source>
</evidence>
<protein>
    <submittedName>
        <fullName evidence="2">Uncharacterized protein</fullName>
    </submittedName>
</protein>
<feature type="compositionally biased region" description="Basic residues" evidence="1">
    <location>
        <begin position="9"/>
        <end position="22"/>
    </location>
</feature>
<proteinExistence type="predicted"/>
<gene>
    <name evidence="2" type="ORF">Cni_G28481</name>
</gene>
<evidence type="ECO:0000313" key="3">
    <source>
        <dbReference type="Proteomes" id="UP001327560"/>
    </source>
</evidence>
<name>A0AAQ3QQB2_9LILI</name>
<feature type="region of interest" description="Disordered" evidence="1">
    <location>
        <begin position="1"/>
        <end position="22"/>
    </location>
</feature>
<dbReference type="EMBL" id="CP136898">
    <property type="protein sequence ID" value="WOL19679.1"/>
    <property type="molecule type" value="Genomic_DNA"/>
</dbReference>
<evidence type="ECO:0000256" key="1">
    <source>
        <dbReference type="SAM" id="MobiDB-lite"/>
    </source>
</evidence>
<dbReference type="Proteomes" id="UP001327560">
    <property type="component" value="Chromosome 9"/>
</dbReference>
<reference evidence="2 3" key="1">
    <citation type="submission" date="2023-10" db="EMBL/GenBank/DDBJ databases">
        <title>Chromosome-scale genome assembly provides insights into flower coloration mechanisms of Canna indica.</title>
        <authorList>
            <person name="Li C."/>
        </authorList>
    </citation>
    <scope>NUCLEOTIDE SEQUENCE [LARGE SCALE GENOMIC DNA]</scope>
    <source>
        <tissue evidence="2">Flower</tissue>
    </source>
</reference>
<accession>A0AAQ3QQB2</accession>